<name>A0A429X2A5_SIMTE</name>
<protein>
    <submittedName>
        <fullName evidence="5">Uncharacterized protein</fullName>
    </submittedName>
</protein>
<evidence type="ECO:0000313" key="7">
    <source>
        <dbReference type="Proteomes" id="UP000680670"/>
    </source>
</evidence>
<gene>
    <name evidence="4" type="primary">yfjL</name>
    <name evidence="5" type="ORF">D5F11_021885</name>
    <name evidence="4" type="ORF">J6TS1_13920</name>
</gene>
<reference evidence="5 6" key="1">
    <citation type="submission" date="2018-12" db="EMBL/GenBank/DDBJ databases">
        <authorList>
            <person name="Sun L."/>
            <person name="Chen Z."/>
        </authorList>
    </citation>
    <scope>NUCLEOTIDE SEQUENCE [LARGE SCALE GENOMIC DNA]</scope>
    <source>
        <strain evidence="5 6">LMG 29736</strain>
    </source>
</reference>
<organism evidence="5 6">
    <name type="scientific">Siminovitchia terrae</name>
    <name type="common">Bacillus terrae</name>
    <dbReference type="NCBI Taxonomy" id="1914933"/>
    <lineage>
        <taxon>Bacteria</taxon>
        <taxon>Bacillati</taxon>
        <taxon>Bacillota</taxon>
        <taxon>Bacilli</taxon>
        <taxon>Bacillales</taxon>
        <taxon>Bacillaceae</taxon>
        <taxon>Siminovitchia</taxon>
    </lineage>
</organism>
<keyword evidence="1" id="KW-0812">Transmembrane</keyword>
<dbReference type="InterPro" id="IPR056905">
    <property type="entry name" value="YfjL_C"/>
</dbReference>
<dbReference type="InterPro" id="IPR057359">
    <property type="entry name" value="YfjL_N"/>
</dbReference>
<dbReference type="Proteomes" id="UP000680670">
    <property type="component" value="Unassembled WGS sequence"/>
</dbReference>
<reference evidence="4 7" key="2">
    <citation type="submission" date="2021-03" db="EMBL/GenBank/DDBJ databases">
        <title>Antimicrobial resistance genes in bacteria isolated from Japanese honey, and their potential for conferring macrolide and lincosamide resistance in the American foulbrood pathogen Paenibacillus larvae.</title>
        <authorList>
            <person name="Okamoto M."/>
            <person name="Kumagai M."/>
            <person name="Kanamori H."/>
            <person name="Takamatsu D."/>
        </authorList>
    </citation>
    <scope>NUCLEOTIDE SEQUENCE [LARGE SCALE GENOMIC DNA]</scope>
    <source>
        <strain evidence="4 7">J6TS1</strain>
    </source>
</reference>
<evidence type="ECO:0000259" key="3">
    <source>
        <dbReference type="Pfam" id="PF25425"/>
    </source>
</evidence>
<evidence type="ECO:0000256" key="1">
    <source>
        <dbReference type="SAM" id="Phobius"/>
    </source>
</evidence>
<dbReference type="Pfam" id="PF25425">
    <property type="entry name" value="YfjL_N"/>
    <property type="match status" value="1"/>
</dbReference>
<dbReference type="OrthoDB" id="2450450at2"/>
<dbReference type="Proteomes" id="UP000287296">
    <property type="component" value="Unassembled WGS sequence"/>
</dbReference>
<dbReference type="AlphaFoldDB" id="A0A429X2A5"/>
<accession>A0A429X2A5</accession>
<sequence>MKKWMYLILILIIVIPVLFFYNAFNGNPVSKLLSTSALKKHLENTYPDKEYQINEGFYNFKIGGYSYDVVQIGSEKEYEFEVTGFLIPTVSYDAIYYANLDEPLIEKWEKEASKEINKLLEKDVPELLNVDVQVEVLKGKYNAETKWSKDLKLENPMYIHIITDAAGKTKEDIVQTMKTIQKHLNDNNYTYDSVTINSNVKDKEFADKDPFGYVKYSGSFTKEKKIKLNDIEQFE</sequence>
<feature type="domain" description="YfjL-like N-terminal" evidence="3">
    <location>
        <begin position="1"/>
        <end position="93"/>
    </location>
</feature>
<keyword evidence="1" id="KW-1133">Transmembrane helix</keyword>
<dbReference type="EMBL" id="BORJ01000003">
    <property type="protein sequence ID" value="GIN95522.1"/>
    <property type="molecule type" value="Genomic_DNA"/>
</dbReference>
<keyword evidence="1" id="KW-0472">Membrane</keyword>
<keyword evidence="7" id="KW-1185">Reference proteome</keyword>
<evidence type="ECO:0000259" key="2">
    <source>
        <dbReference type="Pfam" id="PF24911"/>
    </source>
</evidence>
<comment type="caution">
    <text evidence="5">The sequence shown here is derived from an EMBL/GenBank/DDBJ whole genome shotgun (WGS) entry which is preliminary data.</text>
</comment>
<dbReference type="RefSeq" id="WP_120118230.1">
    <property type="nucleotide sequence ID" value="NZ_BORI01000005.1"/>
</dbReference>
<proteinExistence type="predicted"/>
<dbReference type="Pfam" id="PF24911">
    <property type="entry name" value="YfjL_C"/>
    <property type="match status" value="1"/>
</dbReference>
<evidence type="ECO:0000313" key="4">
    <source>
        <dbReference type="EMBL" id="GIN95522.1"/>
    </source>
</evidence>
<evidence type="ECO:0000313" key="5">
    <source>
        <dbReference type="EMBL" id="RST57572.1"/>
    </source>
</evidence>
<dbReference type="EMBL" id="QYTW02000031">
    <property type="protein sequence ID" value="RST57572.1"/>
    <property type="molecule type" value="Genomic_DNA"/>
</dbReference>
<evidence type="ECO:0000313" key="6">
    <source>
        <dbReference type="Proteomes" id="UP000287296"/>
    </source>
</evidence>
<feature type="transmembrane region" description="Helical" evidence="1">
    <location>
        <begin position="6"/>
        <end position="24"/>
    </location>
</feature>
<feature type="domain" description="YfjL-like C-terminal" evidence="2">
    <location>
        <begin position="111"/>
        <end position="232"/>
    </location>
</feature>